<dbReference type="AlphaFoldDB" id="A0A0N4VVJ8"/>
<proteinExistence type="predicted"/>
<evidence type="ECO:0000313" key="3">
    <source>
        <dbReference type="WBParaSite" id="HPLM_0000131801-mRNA-1"/>
    </source>
</evidence>
<reference evidence="1 2" key="2">
    <citation type="submission" date="2018-11" db="EMBL/GenBank/DDBJ databases">
        <authorList>
            <consortium name="Pathogen Informatics"/>
        </authorList>
    </citation>
    <scope>NUCLEOTIDE SEQUENCE [LARGE SCALE GENOMIC DNA]</scope>
    <source>
        <strain evidence="1 2">MHpl1</strain>
    </source>
</reference>
<dbReference type="EMBL" id="UZAF01001673">
    <property type="protein sequence ID" value="VDO08925.1"/>
    <property type="molecule type" value="Genomic_DNA"/>
</dbReference>
<name>A0A0N4VVJ8_HAEPC</name>
<accession>A0A0N4VVJ8</accession>
<dbReference type="Proteomes" id="UP000268014">
    <property type="component" value="Unassembled WGS sequence"/>
</dbReference>
<evidence type="ECO:0000313" key="1">
    <source>
        <dbReference type="EMBL" id="VDO08925.1"/>
    </source>
</evidence>
<organism evidence="3">
    <name type="scientific">Haemonchus placei</name>
    <name type="common">Barber's pole worm</name>
    <dbReference type="NCBI Taxonomy" id="6290"/>
    <lineage>
        <taxon>Eukaryota</taxon>
        <taxon>Metazoa</taxon>
        <taxon>Ecdysozoa</taxon>
        <taxon>Nematoda</taxon>
        <taxon>Chromadorea</taxon>
        <taxon>Rhabditida</taxon>
        <taxon>Rhabditina</taxon>
        <taxon>Rhabditomorpha</taxon>
        <taxon>Strongyloidea</taxon>
        <taxon>Trichostrongylidae</taxon>
        <taxon>Haemonchus</taxon>
    </lineage>
</organism>
<keyword evidence="2" id="KW-1185">Reference proteome</keyword>
<sequence>MRCCRMVKVERQGRDQSDRTMSYQQQIGQTAFDRVNSQWQLKFQRQGRDSAEVKGCENCVSPAVEYNIYI</sequence>
<protein>
    <submittedName>
        <fullName evidence="3">DUF4113 domain-containing protein</fullName>
    </submittedName>
</protein>
<evidence type="ECO:0000313" key="2">
    <source>
        <dbReference type="Proteomes" id="UP000268014"/>
    </source>
</evidence>
<gene>
    <name evidence="1" type="ORF">HPLM_LOCUS1316</name>
</gene>
<reference evidence="3" key="1">
    <citation type="submission" date="2017-02" db="UniProtKB">
        <authorList>
            <consortium name="WormBaseParasite"/>
        </authorList>
    </citation>
    <scope>IDENTIFICATION</scope>
</reference>
<dbReference type="WBParaSite" id="HPLM_0000131801-mRNA-1">
    <property type="protein sequence ID" value="HPLM_0000131801-mRNA-1"/>
    <property type="gene ID" value="HPLM_0000131801"/>
</dbReference>